<dbReference type="Proteomes" id="UP001501126">
    <property type="component" value="Unassembled WGS sequence"/>
</dbReference>
<reference evidence="6 7" key="1">
    <citation type="journal article" date="2019" name="Int. J. Syst. Evol. Microbiol.">
        <title>The Global Catalogue of Microorganisms (GCM) 10K type strain sequencing project: providing services to taxonomists for standard genome sequencing and annotation.</title>
        <authorList>
            <consortium name="The Broad Institute Genomics Platform"/>
            <consortium name="The Broad Institute Genome Sequencing Center for Infectious Disease"/>
            <person name="Wu L."/>
            <person name="Ma J."/>
        </authorList>
    </citation>
    <scope>NUCLEOTIDE SEQUENCE [LARGE SCALE GENOMIC DNA]</scope>
    <source>
        <strain evidence="6 7">JCM 16083</strain>
    </source>
</reference>
<dbReference type="InterPro" id="IPR016163">
    <property type="entry name" value="Ald_DH_C"/>
</dbReference>
<evidence type="ECO:0000259" key="5">
    <source>
        <dbReference type="Pfam" id="PF00171"/>
    </source>
</evidence>
<protein>
    <submittedName>
        <fullName evidence="6">Aldehyde dehydrogenase family protein</fullName>
    </submittedName>
</protein>
<dbReference type="Gene3D" id="3.40.309.10">
    <property type="entry name" value="Aldehyde Dehydrogenase, Chain A, domain 2"/>
    <property type="match status" value="1"/>
</dbReference>
<dbReference type="Gene3D" id="3.40.605.10">
    <property type="entry name" value="Aldehyde Dehydrogenase, Chain A, domain 1"/>
    <property type="match status" value="1"/>
</dbReference>
<evidence type="ECO:0000256" key="2">
    <source>
        <dbReference type="ARBA" id="ARBA00023002"/>
    </source>
</evidence>
<evidence type="ECO:0000313" key="7">
    <source>
        <dbReference type="Proteomes" id="UP001501126"/>
    </source>
</evidence>
<dbReference type="RefSeq" id="WP_343785210.1">
    <property type="nucleotide sequence ID" value="NZ_BAAAFH010000003.1"/>
</dbReference>
<dbReference type="InterPro" id="IPR051020">
    <property type="entry name" value="ALDH-related_metabolic_enz"/>
</dbReference>
<dbReference type="EMBL" id="BAAAFH010000003">
    <property type="protein sequence ID" value="GAA0874310.1"/>
    <property type="molecule type" value="Genomic_DNA"/>
</dbReference>
<gene>
    <name evidence="6" type="ORF">GCM10009118_07180</name>
</gene>
<dbReference type="PANTHER" id="PTHR42991">
    <property type="entry name" value="ALDEHYDE DEHYDROGENASE"/>
    <property type="match status" value="1"/>
</dbReference>
<dbReference type="Pfam" id="PF00171">
    <property type="entry name" value="Aldedh"/>
    <property type="match status" value="1"/>
</dbReference>
<feature type="domain" description="Aldehyde dehydrogenase" evidence="5">
    <location>
        <begin position="11"/>
        <end position="465"/>
    </location>
</feature>
<comment type="similarity">
    <text evidence="1 4">Belongs to the aldehyde dehydrogenase family.</text>
</comment>
<sequence>MKSDLFLGGQWISSTEKMNVLNPFDETVIATISLAGEEHIERAIALAGKAKKAYASLSTGDISAILMQITRELEARIEEFANLIVLESGKPYRYARGEVQRGIETFRVAAEECKRIPGEILALDWTEPGRGKKGRVEYKSAGIIAGISPFNFPLNLVAHKIAPAIATGSPILLKPSSSTPLTALLLADVIARTNLPEGALSVLPCSRVTGQKLVEDPRINVLSFTGSPDVGWKMKAQAGKKKVVLELGGNAAAIVHKDADIAATVQKLIVGGYAYSGQVCIHTQRIFIHKDKYAEFRELYCQEVEKLRAGDPSDKDTRYGVMIDEKNAIRVEDWLKEAEEYGAKIICGGERKGALILPAVVENAAKGMKIWDEEVFGPVVCLDYYSTLDEVIDKVNDSRFGLQASVFSTDHEVLETCYARLEVGGMIVNESTTFRVDQMPYGGVKDSGFGREGVKYAMMDYLEPKLMVF</sequence>
<dbReference type="PROSITE" id="PS00687">
    <property type="entry name" value="ALDEHYDE_DEHYDR_GLU"/>
    <property type="match status" value="1"/>
</dbReference>
<feature type="active site" evidence="3">
    <location>
        <position position="246"/>
    </location>
</feature>
<dbReference type="InterPro" id="IPR016161">
    <property type="entry name" value="Ald_DH/histidinol_DH"/>
</dbReference>
<dbReference type="InterPro" id="IPR015590">
    <property type="entry name" value="Aldehyde_DH_dom"/>
</dbReference>
<dbReference type="PANTHER" id="PTHR42991:SF1">
    <property type="entry name" value="ALDEHYDE DEHYDROGENASE"/>
    <property type="match status" value="1"/>
</dbReference>
<evidence type="ECO:0000313" key="6">
    <source>
        <dbReference type="EMBL" id="GAA0874310.1"/>
    </source>
</evidence>
<evidence type="ECO:0000256" key="3">
    <source>
        <dbReference type="PROSITE-ProRule" id="PRU10007"/>
    </source>
</evidence>
<evidence type="ECO:0000256" key="1">
    <source>
        <dbReference type="ARBA" id="ARBA00009986"/>
    </source>
</evidence>
<accession>A0ABN1MM45</accession>
<evidence type="ECO:0000256" key="4">
    <source>
        <dbReference type="RuleBase" id="RU003345"/>
    </source>
</evidence>
<organism evidence="6 7">
    <name type="scientific">Wandonia haliotis</name>
    <dbReference type="NCBI Taxonomy" id="574963"/>
    <lineage>
        <taxon>Bacteria</taxon>
        <taxon>Pseudomonadati</taxon>
        <taxon>Bacteroidota</taxon>
        <taxon>Flavobacteriia</taxon>
        <taxon>Flavobacteriales</taxon>
        <taxon>Crocinitomicaceae</taxon>
        <taxon>Wandonia</taxon>
    </lineage>
</organism>
<dbReference type="InterPro" id="IPR029510">
    <property type="entry name" value="Ald_DH_CS_GLU"/>
</dbReference>
<proteinExistence type="inferred from homology"/>
<keyword evidence="7" id="KW-1185">Reference proteome</keyword>
<name>A0ABN1MM45_9FLAO</name>
<comment type="caution">
    <text evidence="6">The sequence shown here is derived from an EMBL/GenBank/DDBJ whole genome shotgun (WGS) entry which is preliminary data.</text>
</comment>
<dbReference type="SUPFAM" id="SSF53720">
    <property type="entry name" value="ALDH-like"/>
    <property type="match status" value="1"/>
</dbReference>
<keyword evidence="2 4" id="KW-0560">Oxidoreductase</keyword>
<dbReference type="InterPro" id="IPR016162">
    <property type="entry name" value="Ald_DH_N"/>
</dbReference>